<dbReference type="InterPro" id="IPR040457">
    <property type="entry name" value="GCP_C"/>
</dbReference>
<dbReference type="Gene3D" id="1.20.120.1900">
    <property type="entry name" value="Gamma-tubulin complex, C-terminal domain"/>
    <property type="match status" value="1"/>
</dbReference>
<dbReference type="Pfam" id="PF04130">
    <property type="entry name" value="GCP_C_terminal"/>
    <property type="match status" value="1"/>
</dbReference>
<dbReference type="Proteomes" id="UP001164743">
    <property type="component" value="Chromosome 18A"/>
</dbReference>
<dbReference type="InterPro" id="IPR007259">
    <property type="entry name" value="GCP"/>
</dbReference>
<dbReference type="InterPro" id="IPR042241">
    <property type="entry name" value="GCP_C_sf"/>
</dbReference>
<protein>
    <recommendedName>
        <fullName evidence="6">Gamma tubulin complex component C-terminal domain-containing protein</fullName>
    </recommendedName>
</protein>
<dbReference type="PANTHER" id="PTHR19302">
    <property type="entry name" value="GAMMA TUBULIN COMPLEX PROTEIN"/>
    <property type="match status" value="1"/>
</dbReference>
<comment type="subcellular location">
    <subcellularLocation>
        <location evidence="1">Cytoplasm</location>
        <location evidence="1">Cytoskeleton</location>
    </subcellularLocation>
</comment>
<dbReference type="PANTHER" id="PTHR19302:SF14">
    <property type="entry name" value="GAMMA-TUBULIN COMPLEX COMPONENT 3"/>
    <property type="match status" value="1"/>
</dbReference>
<evidence type="ECO:0000256" key="3">
    <source>
        <dbReference type="ARBA" id="ARBA00022490"/>
    </source>
</evidence>
<feature type="domain" description="Gamma tubulin complex component C-terminal" evidence="6">
    <location>
        <begin position="62"/>
        <end position="171"/>
    </location>
</feature>
<keyword evidence="3" id="KW-0963">Cytoplasm</keyword>
<keyword evidence="8" id="KW-1185">Reference proteome</keyword>
<proteinExistence type="inferred from homology"/>
<keyword evidence="5" id="KW-0206">Cytoskeleton</keyword>
<organism evidence="7 8">
    <name type="scientific">Puccinia triticina</name>
    <dbReference type="NCBI Taxonomy" id="208348"/>
    <lineage>
        <taxon>Eukaryota</taxon>
        <taxon>Fungi</taxon>
        <taxon>Dikarya</taxon>
        <taxon>Basidiomycota</taxon>
        <taxon>Pucciniomycotina</taxon>
        <taxon>Pucciniomycetes</taxon>
        <taxon>Pucciniales</taxon>
        <taxon>Pucciniaceae</taxon>
        <taxon>Puccinia</taxon>
    </lineage>
</organism>
<accession>A0ABY7D9N7</accession>
<reference evidence="7" key="1">
    <citation type="submission" date="2022-10" db="EMBL/GenBank/DDBJ databases">
        <title>Puccinia triticina Genome sequencing and assembly.</title>
        <authorList>
            <person name="Li C."/>
        </authorList>
    </citation>
    <scope>NUCLEOTIDE SEQUENCE</scope>
    <source>
        <strain evidence="7">Pt15</strain>
    </source>
</reference>
<sequence>MASRSRAKVKEANLKIEAELASAAASGATPLFVDFLEFDLAKMAAGKRPWRIVDFFINLKRLDHFKAIKYYLLLGRGDFISLLIETLGLSLNEPANTLYLHNLTSTLVSAIRATSNKQLLPNRLVMRKLNFSPHVSRWDFFMLKFKTECLIGIVLSAAAMENYMRMLRVLW</sequence>
<evidence type="ECO:0000313" key="7">
    <source>
        <dbReference type="EMBL" id="WAQ93017.1"/>
    </source>
</evidence>
<gene>
    <name evidence="7" type="ORF">PtA15_18A73</name>
</gene>
<evidence type="ECO:0000256" key="2">
    <source>
        <dbReference type="ARBA" id="ARBA00010337"/>
    </source>
</evidence>
<evidence type="ECO:0000259" key="6">
    <source>
        <dbReference type="Pfam" id="PF04130"/>
    </source>
</evidence>
<comment type="similarity">
    <text evidence="2">Belongs to the TUBGCP family.</text>
</comment>
<keyword evidence="4" id="KW-0493">Microtubule</keyword>
<name>A0ABY7D9N7_9BASI</name>
<dbReference type="EMBL" id="CP110438">
    <property type="protein sequence ID" value="WAQ93017.1"/>
    <property type="molecule type" value="Genomic_DNA"/>
</dbReference>
<evidence type="ECO:0000256" key="5">
    <source>
        <dbReference type="ARBA" id="ARBA00023212"/>
    </source>
</evidence>
<evidence type="ECO:0000313" key="8">
    <source>
        <dbReference type="Proteomes" id="UP001164743"/>
    </source>
</evidence>
<evidence type="ECO:0000256" key="1">
    <source>
        <dbReference type="ARBA" id="ARBA00004245"/>
    </source>
</evidence>
<dbReference type="GeneID" id="77805924"/>
<evidence type="ECO:0000256" key="4">
    <source>
        <dbReference type="ARBA" id="ARBA00022701"/>
    </source>
</evidence>
<dbReference type="RefSeq" id="XP_053028572.1">
    <property type="nucleotide sequence ID" value="XM_053165030.1"/>
</dbReference>